<keyword evidence="2" id="KW-1185">Reference proteome</keyword>
<proteinExistence type="predicted"/>
<evidence type="ECO:0000313" key="1">
    <source>
        <dbReference type="EMBL" id="KAH9371634.1"/>
    </source>
</evidence>
<evidence type="ECO:0000313" key="2">
    <source>
        <dbReference type="Proteomes" id="UP000821853"/>
    </source>
</evidence>
<dbReference type="Proteomes" id="UP000821853">
    <property type="component" value="Chromosome 3"/>
</dbReference>
<dbReference type="OrthoDB" id="6509413at2759"/>
<dbReference type="VEuPathDB" id="VectorBase:HLOH_064386"/>
<protein>
    <submittedName>
        <fullName evidence="1">Uncharacterized protein</fullName>
    </submittedName>
</protein>
<name>A0A9J6G868_HAELO</name>
<gene>
    <name evidence="1" type="ORF">HPB48_022416</name>
</gene>
<sequence>METPGTQRQGPSILLRGTSSCSLPGAQSALPGLVNRVVQYYQNTGQGNLKRVTEYPVAGQVRNSIPGAQNPFPFKDKYAAPQPLGRKGFRTAVYKSELAAERHGDGPELHPGCQESLSHPVQVPSTLPLVSHARSHESGKGGYSKTRTKYPVAGYVQFSLPSAESALPGQDNHPAQNYQNAGQGNVKRNIEYPVAGAGAVRASHLFTGCFQGMVERDEHFATSQPSRSRSILAVAQASVDCLGDAWIAFPPTRAAEAATKAAFARLDDRFDSCIGCVDGTLIAVQAPFSNNPDVNKAAYFCRKEFLCVEWNSGTSFEALDYI</sequence>
<reference evidence="1 2" key="1">
    <citation type="journal article" date="2020" name="Cell">
        <title>Large-Scale Comparative Analyses of Tick Genomes Elucidate Their Genetic Diversity and Vector Capacities.</title>
        <authorList>
            <consortium name="Tick Genome and Microbiome Consortium (TIGMIC)"/>
            <person name="Jia N."/>
            <person name="Wang J."/>
            <person name="Shi W."/>
            <person name="Du L."/>
            <person name="Sun Y."/>
            <person name="Zhan W."/>
            <person name="Jiang J.F."/>
            <person name="Wang Q."/>
            <person name="Zhang B."/>
            <person name="Ji P."/>
            <person name="Bell-Sakyi L."/>
            <person name="Cui X.M."/>
            <person name="Yuan T.T."/>
            <person name="Jiang B.G."/>
            <person name="Yang W.F."/>
            <person name="Lam T.T."/>
            <person name="Chang Q.C."/>
            <person name="Ding S.J."/>
            <person name="Wang X.J."/>
            <person name="Zhu J.G."/>
            <person name="Ruan X.D."/>
            <person name="Zhao L."/>
            <person name="Wei J.T."/>
            <person name="Ye R.Z."/>
            <person name="Que T.C."/>
            <person name="Du C.H."/>
            <person name="Zhou Y.H."/>
            <person name="Cheng J.X."/>
            <person name="Dai P.F."/>
            <person name="Guo W.B."/>
            <person name="Han X.H."/>
            <person name="Huang E.J."/>
            <person name="Li L.F."/>
            <person name="Wei W."/>
            <person name="Gao Y.C."/>
            <person name="Liu J.Z."/>
            <person name="Shao H.Z."/>
            <person name="Wang X."/>
            <person name="Wang C.C."/>
            <person name="Yang T.C."/>
            <person name="Huo Q.B."/>
            <person name="Li W."/>
            <person name="Chen H.Y."/>
            <person name="Chen S.E."/>
            <person name="Zhou L.G."/>
            <person name="Ni X.B."/>
            <person name="Tian J.H."/>
            <person name="Sheng Y."/>
            <person name="Liu T."/>
            <person name="Pan Y.S."/>
            <person name="Xia L.Y."/>
            <person name="Li J."/>
            <person name="Zhao F."/>
            <person name="Cao W.C."/>
        </authorList>
    </citation>
    <scope>NUCLEOTIDE SEQUENCE [LARGE SCALE GENOMIC DNA]</scope>
    <source>
        <strain evidence="1">HaeL-2018</strain>
    </source>
</reference>
<comment type="caution">
    <text evidence="1">The sequence shown here is derived from an EMBL/GenBank/DDBJ whole genome shotgun (WGS) entry which is preliminary data.</text>
</comment>
<organism evidence="1 2">
    <name type="scientific">Haemaphysalis longicornis</name>
    <name type="common">Bush tick</name>
    <dbReference type="NCBI Taxonomy" id="44386"/>
    <lineage>
        <taxon>Eukaryota</taxon>
        <taxon>Metazoa</taxon>
        <taxon>Ecdysozoa</taxon>
        <taxon>Arthropoda</taxon>
        <taxon>Chelicerata</taxon>
        <taxon>Arachnida</taxon>
        <taxon>Acari</taxon>
        <taxon>Parasitiformes</taxon>
        <taxon>Ixodida</taxon>
        <taxon>Ixodoidea</taxon>
        <taxon>Ixodidae</taxon>
        <taxon>Haemaphysalinae</taxon>
        <taxon>Haemaphysalis</taxon>
    </lineage>
</organism>
<dbReference type="AlphaFoldDB" id="A0A9J6G868"/>
<dbReference type="EMBL" id="JABSTR010000005">
    <property type="protein sequence ID" value="KAH9371634.1"/>
    <property type="molecule type" value="Genomic_DNA"/>
</dbReference>
<accession>A0A9J6G868</accession>